<protein>
    <submittedName>
        <fullName evidence="1">Uncharacterized protein</fullName>
    </submittedName>
</protein>
<dbReference type="EMBL" id="MU856496">
    <property type="protein sequence ID" value="KAK3896611.1"/>
    <property type="molecule type" value="Genomic_DNA"/>
</dbReference>
<gene>
    <name evidence="1" type="ORF">C8A05DRAFT_48403</name>
</gene>
<dbReference type="AlphaFoldDB" id="A0AAN6M8L3"/>
<dbReference type="Proteomes" id="UP001303889">
    <property type="component" value="Unassembled WGS sequence"/>
</dbReference>
<accession>A0AAN6M8L3</accession>
<comment type="caution">
    <text evidence="1">The sequence shown here is derived from an EMBL/GenBank/DDBJ whole genome shotgun (WGS) entry which is preliminary data.</text>
</comment>
<keyword evidence="2" id="KW-1185">Reference proteome</keyword>
<reference evidence="1" key="1">
    <citation type="journal article" date="2023" name="Mol. Phylogenet. Evol.">
        <title>Genome-scale phylogeny and comparative genomics of the fungal order Sordariales.</title>
        <authorList>
            <person name="Hensen N."/>
            <person name="Bonometti L."/>
            <person name="Westerberg I."/>
            <person name="Brannstrom I.O."/>
            <person name="Guillou S."/>
            <person name="Cros-Aarteil S."/>
            <person name="Calhoun S."/>
            <person name="Haridas S."/>
            <person name="Kuo A."/>
            <person name="Mondo S."/>
            <person name="Pangilinan J."/>
            <person name="Riley R."/>
            <person name="LaButti K."/>
            <person name="Andreopoulos B."/>
            <person name="Lipzen A."/>
            <person name="Chen C."/>
            <person name="Yan M."/>
            <person name="Daum C."/>
            <person name="Ng V."/>
            <person name="Clum A."/>
            <person name="Steindorff A."/>
            <person name="Ohm R.A."/>
            <person name="Martin F."/>
            <person name="Silar P."/>
            <person name="Natvig D.O."/>
            <person name="Lalanne C."/>
            <person name="Gautier V."/>
            <person name="Ament-Velasquez S.L."/>
            <person name="Kruys A."/>
            <person name="Hutchinson M.I."/>
            <person name="Powell A.J."/>
            <person name="Barry K."/>
            <person name="Miller A.N."/>
            <person name="Grigoriev I.V."/>
            <person name="Debuchy R."/>
            <person name="Gladieux P."/>
            <person name="Hiltunen Thoren M."/>
            <person name="Johannesson H."/>
        </authorList>
    </citation>
    <scope>NUCLEOTIDE SEQUENCE</scope>
    <source>
        <strain evidence="1">CBS 103.79</strain>
    </source>
</reference>
<evidence type="ECO:0000313" key="1">
    <source>
        <dbReference type="EMBL" id="KAK3896611.1"/>
    </source>
</evidence>
<name>A0AAN6M8L3_9PEZI</name>
<reference evidence="1" key="2">
    <citation type="submission" date="2023-05" db="EMBL/GenBank/DDBJ databases">
        <authorList>
            <consortium name="Lawrence Berkeley National Laboratory"/>
            <person name="Steindorff A."/>
            <person name="Hensen N."/>
            <person name="Bonometti L."/>
            <person name="Westerberg I."/>
            <person name="Brannstrom I.O."/>
            <person name="Guillou S."/>
            <person name="Cros-Aarteil S."/>
            <person name="Calhoun S."/>
            <person name="Haridas S."/>
            <person name="Kuo A."/>
            <person name="Mondo S."/>
            <person name="Pangilinan J."/>
            <person name="Riley R."/>
            <person name="Labutti K."/>
            <person name="Andreopoulos B."/>
            <person name="Lipzen A."/>
            <person name="Chen C."/>
            <person name="Yanf M."/>
            <person name="Daum C."/>
            <person name="Ng V."/>
            <person name="Clum A."/>
            <person name="Ohm R."/>
            <person name="Martin F."/>
            <person name="Silar P."/>
            <person name="Natvig D."/>
            <person name="Lalanne C."/>
            <person name="Gautier V."/>
            <person name="Ament-Velasquez S.L."/>
            <person name="Kruys A."/>
            <person name="Hutchinson M.I."/>
            <person name="Powell A.J."/>
            <person name="Barry K."/>
            <person name="Miller A.N."/>
            <person name="Grigoriev I.V."/>
            <person name="Debuchy R."/>
            <person name="Gladieux P."/>
            <person name="Thoren M.H."/>
            <person name="Johannesson H."/>
        </authorList>
    </citation>
    <scope>NUCLEOTIDE SEQUENCE</scope>
    <source>
        <strain evidence="1">CBS 103.79</strain>
    </source>
</reference>
<sequence>MLIVLSCRLWRCNPTVEASALERLPAELRDQILRSIPDLPTLCALVHASPVMYAQYARNRDNVLRACVDRELDGLYVHAYACNKSRATTIGPARTNEVVAPFLDAYRDCTVRWLATFHLSVARPMTNMYSRWALQNLGAPSEEIRIMRAVYQCETFHHLFGCHRGRVPGNYRFHEISGLFFTIFDPWEAEAIGCIDEFVRHGYGRLLVNQAQPDPDPYKPPNPEPDDELEESIIMHATVSCGLKMAVRLLALDDHDPLAAQMEHCLAHQQKLEHLITESMSMNAQSDRRWNMDFESQDDAELNQEPLVFAGDAPPPLEPPIGWVLLWGGIYSNIYGAYVPEALRQWSYVMWDERRWSRLGATDLIAKQWGTEEGEELIGCIEGVFSWRPADW</sequence>
<organism evidence="1 2">
    <name type="scientific">Staphylotrichum tortipilum</name>
    <dbReference type="NCBI Taxonomy" id="2831512"/>
    <lineage>
        <taxon>Eukaryota</taxon>
        <taxon>Fungi</taxon>
        <taxon>Dikarya</taxon>
        <taxon>Ascomycota</taxon>
        <taxon>Pezizomycotina</taxon>
        <taxon>Sordariomycetes</taxon>
        <taxon>Sordariomycetidae</taxon>
        <taxon>Sordariales</taxon>
        <taxon>Chaetomiaceae</taxon>
        <taxon>Staphylotrichum</taxon>
    </lineage>
</organism>
<proteinExistence type="predicted"/>
<evidence type="ECO:0000313" key="2">
    <source>
        <dbReference type="Proteomes" id="UP001303889"/>
    </source>
</evidence>